<evidence type="ECO:0000313" key="3">
    <source>
        <dbReference type="EMBL" id="QIV84522.1"/>
    </source>
</evidence>
<dbReference type="Gene3D" id="3.40.50.620">
    <property type="entry name" value="HUPs"/>
    <property type="match status" value="2"/>
</dbReference>
<dbReference type="CDD" id="cd00293">
    <property type="entry name" value="USP-like"/>
    <property type="match status" value="1"/>
</dbReference>
<sequence>MTDTAQPIVVGVDGSANAVGAATWAGALAARLGAPLHIVYATPYLGHNFSDAAAAVRAAAITGQREAAVSILGAAADAVRSAEPDLSVTTSAPAEAADEVLESLSAQSRLIVLGSQDVSAASALLIGSLTLKTITRSACPVIAWRGEILSPTTQPIVVGVDGDNSDAALELAFDLASALHVPLWAVRSSSSRRAPGDVTIPFLIDWDALEALEWSSLTATVGPWAQRHPGVDVSFFVEPAKPSQALLKHLDGAQLVIVGTRGHGALASALIGSTSLNLLHHSPLPVGVCRPSGD</sequence>
<evidence type="ECO:0000256" key="1">
    <source>
        <dbReference type="ARBA" id="ARBA00008791"/>
    </source>
</evidence>
<dbReference type="Pfam" id="PF00582">
    <property type="entry name" value="Usp"/>
    <property type="match status" value="2"/>
</dbReference>
<dbReference type="RefSeq" id="WP_168144850.1">
    <property type="nucleotide sequence ID" value="NZ_CP038799.1"/>
</dbReference>
<evidence type="ECO:0000313" key="4">
    <source>
        <dbReference type="Proteomes" id="UP000501849"/>
    </source>
</evidence>
<gene>
    <name evidence="3" type="ORF">EXE63_29320</name>
</gene>
<dbReference type="SUPFAM" id="SSF52402">
    <property type="entry name" value="Adenine nucleotide alpha hydrolases-like"/>
    <property type="match status" value="2"/>
</dbReference>
<dbReference type="InterPro" id="IPR006015">
    <property type="entry name" value="Universal_stress_UspA"/>
</dbReference>
<keyword evidence="4" id="KW-1185">Reference proteome</keyword>
<dbReference type="Proteomes" id="UP000501849">
    <property type="component" value="Chromosome"/>
</dbReference>
<organism evidence="3 4">
    <name type="scientific">Mycolicibacterium frederiksbergense</name>
    <dbReference type="NCBI Taxonomy" id="117567"/>
    <lineage>
        <taxon>Bacteria</taxon>
        <taxon>Bacillati</taxon>
        <taxon>Actinomycetota</taxon>
        <taxon>Actinomycetes</taxon>
        <taxon>Mycobacteriales</taxon>
        <taxon>Mycobacteriaceae</taxon>
        <taxon>Mycolicibacterium</taxon>
    </lineage>
</organism>
<comment type="similarity">
    <text evidence="1">Belongs to the universal stress protein A family.</text>
</comment>
<proteinExistence type="inferred from homology"/>
<dbReference type="EMBL" id="CP038799">
    <property type="protein sequence ID" value="QIV84522.1"/>
    <property type="molecule type" value="Genomic_DNA"/>
</dbReference>
<reference evidence="3 4" key="1">
    <citation type="submission" date="2019-04" db="EMBL/GenBank/DDBJ databases">
        <title>Draft, Whole-Genome Sequence of the Anthracene-degrading Mycobacterium frederiksbergense LB501T, Isolated from a Polycyclic Aromatic Hydrocarbon (PAH)-Contaminated Soil.</title>
        <authorList>
            <person name="Augelletti F."/>
        </authorList>
    </citation>
    <scope>NUCLEOTIDE SEQUENCE [LARGE SCALE GENOMIC DNA]</scope>
    <source>
        <strain evidence="3 4">LB 501T</strain>
    </source>
</reference>
<dbReference type="KEGG" id="mfre:EXE63_29320"/>
<feature type="domain" description="UspA" evidence="2">
    <location>
        <begin position="6"/>
        <end position="143"/>
    </location>
</feature>
<dbReference type="InterPro" id="IPR014729">
    <property type="entry name" value="Rossmann-like_a/b/a_fold"/>
</dbReference>
<feature type="domain" description="UspA" evidence="2">
    <location>
        <begin position="154"/>
        <end position="290"/>
    </location>
</feature>
<dbReference type="PANTHER" id="PTHR46268:SF6">
    <property type="entry name" value="UNIVERSAL STRESS PROTEIN UP12"/>
    <property type="match status" value="1"/>
</dbReference>
<protein>
    <submittedName>
        <fullName evidence="3">Universal stress protein</fullName>
    </submittedName>
</protein>
<dbReference type="InterPro" id="IPR006016">
    <property type="entry name" value="UspA"/>
</dbReference>
<accession>A0A6H0SA78</accession>
<name>A0A6H0SA78_9MYCO</name>
<dbReference type="PRINTS" id="PR01438">
    <property type="entry name" value="UNVRSLSTRESS"/>
</dbReference>
<evidence type="ECO:0000259" key="2">
    <source>
        <dbReference type="Pfam" id="PF00582"/>
    </source>
</evidence>
<dbReference type="PANTHER" id="PTHR46268">
    <property type="entry name" value="STRESS RESPONSE PROTEIN NHAX"/>
    <property type="match status" value="1"/>
</dbReference>
<dbReference type="AlphaFoldDB" id="A0A6H0SA78"/>